<reference evidence="1" key="2">
    <citation type="journal article" date="2023" name="Science">
        <title>Genomic signatures of disease resistance in endangered staghorn corals.</title>
        <authorList>
            <person name="Vollmer S.V."/>
            <person name="Selwyn J.D."/>
            <person name="Despard B.A."/>
            <person name="Roesel C.L."/>
        </authorList>
    </citation>
    <scope>NUCLEOTIDE SEQUENCE</scope>
    <source>
        <strain evidence="1">K2</strain>
    </source>
</reference>
<reference evidence="1" key="1">
    <citation type="journal article" date="2023" name="G3 (Bethesda)">
        <title>Whole genome assembly and annotation of the endangered Caribbean coral Acropora cervicornis.</title>
        <authorList>
            <person name="Selwyn J.D."/>
            <person name="Vollmer S.V."/>
        </authorList>
    </citation>
    <scope>NUCLEOTIDE SEQUENCE</scope>
    <source>
        <strain evidence="1">K2</strain>
    </source>
</reference>
<gene>
    <name evidence="1" type="ORF">P5673_005807</name>
</gene>
<sequence>MTSQNGKFSARVDLQCRIK</sequence>
<dbReference type="AlphaFoldDB" id="A0AAD9QZH5"/>
<organism evidence="1 2">
    <name type="scientific">Acropora cervicornis</name>
    <name type="common">Staghorn coral</name>
    <dbReference type="NCBI Taxonomy" id="6130"/>
    <lineage>
        <taxon>Eukaryota</taxon>
        <taxon>Metazoa</taxon>
        <taxon>Cnidaria</taxon>
        <taxon>Anthozoa</taxon>
        <taxon>Hexacorallia</taxon>
        <taxon>Scleractinia</taxon>
        <taxon>Astrocoeniina</taxon>
        <taxon>Acroporidae</taxon>
        <taxon>Acropora</taxon>
    </lineage>
</organism>
<dbReference type="EMBL" id="JARQWQ010000009">
    <property type="protein sequence ID" value="KAK2569946.1"/>
    <property type="molecule type" value="Genomic_DNA"/>
</dbReference>
<feature type="non-terminal residue" evidence="1">
    <location>
        <position position="1"/>
    </location>
</feature>
<proteinExistence type="predicted"/>
<comment type="caution">
    <text evidence="1">The sequence shown here is derived from an EMBL/GenBank/DDBJ whole genome shotgun (WGS) entry which is preliminary data.</text>
</comment>
<keyword evidence="2" id="KW-1185">Reference proteome</keyword>
<name>A0AAD9QZH5_ACRCE</name>
<evidence type="ECO:0000313" key="1">
    <source>
        <dbReference type="EMBL" id="KAK2569946.1"/>
    </source>
</evidence>
<accession>A0AAD9QZH5</accession>
<evidence type="ECO:0000313" key="2">
    <source>
        <dbReference type="Proteomes" id="UP001249851"/>
    </source>
</evidence>
<dbReference type="Proteomes" id="UP001249851">
    <property type="component" value="Unassembled WGS sequence"/>
</dbReference>
<protein>
    <submittedName>
        <fullName evidence="1">Uncharacterized protein</fullName>
    </submittedName>
</protein>